<feature type="region of interest" description="Disordered" evidence="5">
    <location>
        <begin position="1"/>
        <end position="28"/>
    </location>
</feature>
<keyword evidence="1" id="KW-0808">Transferase</keyword>
<gene>
    <name evidence="7" type="ORF">H0A76_07035</name>
</gene>
<keyword evidence="4" id="KW-0051">Antiviral defense</keyword>
<dbReference type="AlphaFoldDB" id="A0A853F3T9"/>
<comment type="caution">
    <text evidence="7">The sequence shown here is derived from an EMBL/GenBank/DDBJ whole genome shotgun (WGS) entry which is preliminary data.</text>
</comment>
<proteinExistence type="predicted"/>
<evidence type="ECO:0000256" key="3">
    <source>
        <dbReference type="ARBA" id="ARBA00022741"/>
    </source>
</evidence>
<keyword evidence="2" id="KW-0548">Nucleotidyltransferase</keyword>
<evidence type="ECO:0000259" key="6">
    <source>
        <dbReference type="Pfam" id="PF26305"/>
    </source>
</evidence>
<reference evidence="7 8" key="1">
    <citation type="submission" date="2020-05" db="EMBL/GenBank/DDBJ databases">
        <title>Horizontal transmission and recombination maintain forever young bacterial symbiont genomes.</title>
        <authorList>
            <person name="Russell S.L."/>
            <person name="Pepper-Tunick E."/>
            <person name="Svedberg J."/>
            <person name="Byrne A."/>
            <person name="Ruelas Castillo J."/>
            <person name="Vollmers C."/>
            <person name="Beinart R.A."/>
            <person name="Corbett-Detig R."/>
        </authorList>
    </citation>
    <scope>NUCLEOTIDE SEQUENCE [LARGE SCALE GENOMIC DNA]</scope>
    <source>
        <strain evidence="7">455</strain>
    </source>
</reference>
<accession>A0A853F3T9</accession>
<evidence type="ECO:0000256" key="4">
    <source>
        <dbReference type="ARBA" id="ARBA00023118"/>
    </source>
</evidence>
<protein>
    <recommendedName>
        <fullName evidence="6">cGAS/DncV-like nucleotidyltransferase C-terminal helical domain-containing protein</fullName>
    </recommendedName>
</protein>
<dbReference type="Pfam" id="PF26305">
    <property type="entry name" value="CD_NTase_C"/>
    <property type="match status" value="1"/>
</dbReference>
<evidence type="ECO:0000256" key="5">
    <source>
        <dbReference type="SAM" id="MobiDB-lite"/>
    </source>
</evidence>
<organism evidence="7 8">
    <name type="scientific">Candidatus Thiodubiliella endoseptemdiera</name>
    <dbReference type="NCBI Taxonomy" id="2738886"/>
    <lineage>
        <taxon>Bacteria</taxon>
        <taxon>Pseudomonadati</taxon>
        <taxon>Pseudomonadota</taxon>
        <taxon>Gammaproteobacteria</taxon>
        <taxon>Candidatus Pseudothioglobaceae</taxon>
        <taxon>Candidatus Thiodubiliella</taxon>
    </lineage>
</organism>
<dbReference type="InterPro" id="IPR058909">
    <property type="entry name" value="CD_NTase_C"/>
</dbReference>
<evidence type="ECO:0000313" key="7">
    <source>
        <dbReference type="EMBL" id="NYT27661.1"/>
    </source>
</evidence>
<dbReference type="Proteomes" id="UP000568751">
    <property type="component" value="Unassembled WGS sequence"/>
</dbReference>
<sequence length="59" mass="6952">MILKMSDDTISYPKQHIDNGKKKNADTQRRFKRTTRVLKKIRYHMIENGEPVDGNISSF</sequence>
<evidence type="ECO:0000256" key="1">
    <source>
        <dbReference type="ARBA" id="ARBA00022679"/>
    </source>
</evidence>
<evidence type="ECO:0000256" key="2">
    <source>
        <dbReference type="ARBA" id="ARBA00022695"/>
    </source>
</evidence>
<name>A0A853F3T9_9GAMM</name>
<evidence type="ECO:0000313" key="8">
    <source>
        <dbReference type="Proteomes" id="UP000568751"/>
    </source>
</evidence>
<keyword evidence="3" id="KW-0547">Nucleotide-binding</keyword>
<dbReference type="EMBL" id="JACCHT010000001">
    <property type="protein sequence ID" value="NYT27661.1"/>
    <property type="molecule type" value="Genomic_DNA"/>
</dbReference>
<feature type="domain" description="cGAS/DncV-like nucleotidyltransferase C-terminal helical" evidence="6">
    <location>
        <begin position="18"/>
        <end position="59"/>
    </location>
</feature>
<feature type="compositionally biased region" description="Basic and acidic residues" evidence="5">
    <location>
        <begin position="15"/>
        <end position="28"/>
    </location>
</feature>